<protein>
    <recommendedName>
        <fullName evidence="2">Type II secretion system protein H</fullName>
    </recommendedName>
    <alternativeName>
        <fullName evidence="10">General secretion pathway protein H</fullName>
    </alternativeName>
</protein>
<evidence type="ECO:0000256" key="7">
    <source>
        <dbReference type="ARBA" id="ARBA00022989"/>
    </source>
</evidence>
<evidence type="ECO:0000313" key="14">
    <source>
        <dbReference type="Proteomes" id="UP001156974"/>
    </source>
</evidence>
<keyword evidence="5" id="KW-0997">Cell inner membrane</keyword>
<keyword evidence="3" id="KW-1003">Cell membrane</keyword>
<dbReference type="InterPro" id="IPR045584">
    <property type="entry name" value="Pilin-like"/>
</dbReference>
<feature type="domain" description="General secretion pathway GspH" evidence="12">
    <location>
        <begin position="50"/>
        <end position="165"/>
    </location>
</feature>
<evidence type="ECO:0000256" key="11">
    <source>
        <dbReference type="SAM" id="Phobius"/>
    </source>
</evidence>
<dbReference type="SUPFAM" id="SSF54523">
    <property type="entry name" value="Pili subunits"/>
    <property type="match status" value="1"/>
</dbReference>
<keyword evidence="8 11" id="KW-0472">Membrane</keyword>
<dbReference type="Gene3D" id="3.55.40.10">
    <property type="entry name" value="minor pseudopilin epsh domain"/>
    <property type="match status" value="1"/>
</dbReference>
<evidence type="ECO:0000256" key="6">
    <source>
        <dbReference type="ARBA" id="ARBA00022692"/>
    </source>
</evidence>
<evidence type="ECO:0000256" key="10">
    <source>
        <dbReference type="ARBA" id="ARBA00030775"/>
    </source>
</evidence>
<comment type="caution">
    <text evidence="13">The sequence shown here is derived from an EMBL/GenBank/DDBJ whole genome shotgun (WGS) entry which is preliminary data.</text>
</comment>
<keyword evidence="6 11" id="KW-0812">Transmembrane</keyword>
<dbReference type="RefSeq" id="WP_175082053.1">
    <property type="nucleotide sequence ID" value="NZ_JAKUMG010000001.1"/>
</dbReference>
<evidence type="ECO:0000313" key="13">
    <source>
        <dbReference type="EMBL" id="MDI4667537.1"/>
    </source>
</evidence>
<evidence type="ECO:0000256" key="3">
    <source>
        <dbReference type="ARBA" id="ARBA00022475"/>
    </source>
</evidence>
<dbReference type="Proteomes" id="UP001156974">
    <property type="component" value="Unassembled WGS sequence"/>
</dbReference>
<evidence type="ECO:0000259" key="12">
    <source>
        <dbReference type="Pfam" id="PF12019"/>
    </source>
</evidence>
<dbReference type="Pfam" id="PF12019">
    <property type="entry name" value="GspH"/>
    <property type="match status" value="1"/>
</dbReference>
<evidence type="ECO:0000256" key="5">
    <source>
        <dbReference type="ARBA" id="ARBA00022519"/>
    </source>
</evidence>
<accession>A0ABT6TUE3</accession>
<dbReference type="EMBL" id="JAKUMG010000001">
    <property type="protein sequence ID" value="MDI4667537.1"/>
    <property type="molecule type" value="Genomic_DNA"/>
</dbReference>
<gene>
    <name evidence="13" type="ORF">MKZ47_00215</name>
</gene>
<evidence type="ECO:0000256" key="1">
    <source>
        <dbReference type="ARBA" id="ARBA00004377"/>
    </source>
</evidence>
<comment type="subcellular location">
    <subcellularLocation>
        <location evidence="1">Cell inner membrane</location>
        <topology evidence="1">Single-pass membrane protein</topology>
    </subcellularLocation>
</comment>
<dbReference type="InterPro" id="IPR022346">
    <property type="entry name" value="T2SS_GspH"/>
</dbReference>
<keyword evidence="7 11" id="KW-1133">Transmembrane helix</keyword>
<evidence type="ECO:0000256" key="4">
    <source>
        <dbReference type="ARBA" id="ARBA00022481"/>
    </source>
</evidence>
<feature type="transmembrane region" description="Helical" evidence="11">
    <location>
        <begin position="12"/>
        <end position="34"/>
    </location>
</feature>
<sequence>MKAFTTLRSLNGATLIESLVVLSILSLLLHIALFEYKPLLATNRLESNMQTVKRALQFTRLKAQTNDAYVTFCALKHNRCNKAIWHKSLTVFVDRGVLGVFESGDTKLMEIEAISKFDMLTYQRRAVTFSPAGMPMGLGNGTFIYCPEYSKASLKGLAIRVSPIGRVRLIDTDRCQTDN</sequence>
<reference evidence="13 14" key="1">
    <citation type="submission" date="2022-02" db="EMBL/GenBank/DDBJ databases">
        <title>Genome analysis of Beneficial Microorganisms for Coral consortium from Pocillopora damicornis.</title>
        <authorList>
            <person name="Rosado P.M."/>
            <person name="Cardoso P.M."/>
            <person name="Rosado J.G."/>
            <person name="Schultz J."/>
            <person name="Rocha U."/>
            <person name="Costa T.K."/>
            <person name="Peixoto R.S."/>
        </authorList>
    </citation>
    <scope>NUCLEOTIDE SEQUENCE [LARGE SCALE GENOMIC DNA]</scope>
    <source>
        <strain evidence="13 14">BMC5</strain>
    </source>
</reference>
<proteinExistence type="inferred from homology"/>
<evidence type="ECO:0000256" key="2">
    <source>
        <dbReference type="ARBA" id="ARBA00021549"/>
    </source>
</evidence>
<comment type="similarity">
    <text evidence="9">Belongs to the GSP H family.</text>
</comment>
<evidence type="ECO:0000256" key="8">
    <source>
        <dbReference type="ARBA" id="ARBA00023136"/>
    </source>
</evidence>
<evidence type="ECO:0000256" key="9">
    <source>
        <dbReference type="ARBA" id="ARBA00025772"/>
    </source>
</evidence>
<keyword evidence="14" id="KW-1185">Reference proteome</keyword>
<keyword evidence="4" id="KW-0488">Methylation</keyword>
<name>A0ABT6TUE3_9GAMM</name>
<organism evidence="13 14">
    <name type="scientific">Pseudoalteromonas shioyasakiensis</name>
    <dbReference type="NCBI Taxonomy" id="1190813"/>
    <lineage>
        <taxon>Bacteria</taxon>
        <taxon>Pseudomonadati</taxon>
        <taxon>Pseudomonadota</taxon>
        <taxon>Gammaproteobacteria</taxon>
        <taxon>Alteromonadales</taxon>
        <taxon>Pseudoalteromonadaceae</taxon>
        <taxon>Pseudoalteromonas</taxon>
    </lineage>
</organism>